<keyword evidence="2" id="KW-1185">Reference proteome</keyword>
<feature type="non-terminal residue" evidence="1">
    <location>
        <position position="1"/>
    </location>
</feature>
<evidence type="ECO:0000313" key="1">
    <source>
        <dbReference type="EMBL" id="MCE3214926.1"/>
    </source>
</evidence>
<evidence type="ECO:0000313" key="2">
    <source>
        <dbReference type="Proteomes" id="UP000823775"/>
    </source>
</evidence>
<dbReference type="EMBL" id="JACEIK010010071">
    <property type="protein sequence ID" value="MCE3214926.1"/>
    <property type="molecule type" value="Genomic_DNA"/>
</dbReference>
<organism evidence="1 2">
    <name type="scientific">Datura stramonium</name>
    <name type="common">Jimsonweed</name>
    <name type="synonym">Common thornapple</name>
    <dbReference type="NCBI Taxonomy" id="4076"/>
    <lineage>
        <taxon>Eukaryota</taxon>
        <taxon>Viridiplantae</taxon>
        <taxon>Streptophyta</taxon>
        <taxon>Embryophyta</taxon>
        <taxon>Tracheophyta</taxon>
        <taxon>Spermatophyta</taxon>
        <taxon>Magnoliopsida</taxon>
        <taxon>eudicotyledons</taxon>
        <taxon>Gunneridae</taxon>
        <taxon>Pentapetalae</taxon>
        <taxon>asterids</taxon>
        <taxon>lamiids</taxon>
        <taxon>Solanales</taxon>
        <taxon>Solanaceae</taxon>
        <taxon>Solanoideae</taxon>
        <taxon>Datureae</taxon>
        <taxon>Datura</taxon>
    </lineage>
</organism>
<sequence length="86" mass="9776">ELFALTTSSSIVNQTLVNLRVATSEVPKNPPNDWWIGYNDESEQISTVRPITASLHLDNVRYMMSSLTGNREVATMLYHELRTTCF</sequence>
<name>A0ABS8WTT3_DATST</name>
<reference evidence="1 2" key="1">
    <citation type="journal article" date="2021" name="BMC Genomics">
        <title>Datura genome reveals duplications of psychoactive alkaloid biosynthetic genes and high mutation rate following tissue culture.</title>
        <authorList>
            <person name="Rajewski A."/>
            <person name="Carter-House D."/>
            <person name="Stajich J."/>
            <person name="Litt A."/>
        </authorList>
    </citation>
    <scope>NUCLEOTIDE SEQUENCE [LARGE SCALE GENOMIC DNA]</scope>
    <source>
        <strain evidence="1">AR-01</strain>
    </source>
</reference>
<accession>A0ABS8WTT3</accession>
<comment type="caution">
    <text evidence="1">The sequence shown here is derived from an EMBL/GenBank/DDBJ whole genome shotgun (WGS) entry which is preliminary data.</text>
</comment>
<gene>
    <name evidence="1" type="ORF">HAX54_000279</name>
</gene>
<dbReference type="Proteomes" id="UP000823775">
    <property type="component" value="Unassembled WGS sequence"/>
</dbReference>
<protein>
    <submittedName>
        <fullName evidence="1">Uncharacterized protein</fullName>
    </submittedName>
</protein>
<proteinExistence type="predicted"/>